<sequence>MAGPCRARRRSVSAAPAPSYRLLAELEAAFDALIECSEALLSAYSRSPAEAWAFQADASEAWLRRALLDFWYQDGQDGRATRSHVGLVAADDILLEKVAAVNGAKAEFARQLAHIRDNHPPLLLEAKAVLPFRHPELHDHLRGSGLARLHLKQCWRAIPVAEAPVARVRLAWYSSGRSIKRLSVGDVEKKLMTLDTDAPHVRIQLRKLAGLPSDEPLAQVQSQAPLMRANLFYCEPLDDGRTRRAMNVALPLFLPSPRGRLPDHNLPPANPPETRTRARRSDERLEDTPFLPSLRVFRYRSA</sequence>
<dbReference type="GO" id="GO:0005737">
    <property type="term" value="C:cytoplasm"/>
    <property type="evidence" value="ECO:0007669"/>
    <property type="project" value="InterPro"/>
</dbReference>
<comment type="caution">
    <text evidence="2">The sequence shown here is derived from an EMBL/GenBank/DDBJ whole genome shotgun (WGS) entry which is preliminary data.</text>
</comment>
<dbReference type="EMBL" id="QPII01000006">
    <property type="protein sequence ID" value="RCV89402.1"/>
    <property type="molecule type" value="Genomic_DNA"/>
</dbReference>
<name>A0A368U011_9GAMM</name>
<protein>
    <submittedName>
        <fullName evidence="2">DNA replication terminus site-binding protein</fullName>
    </submittedName>
</protein>
<organism evidence="2 3">
    <name type="scientific">Billgrantia montanilacus</name>
    <dbReference type="NCBI Taxonomy" id="2282305"/>
    <lineage>
        <taxon>Bacteria</taxon>
        <taxon>Pseudomonadati</taxon>
        <taxon>Pseudomonadota</taxon>
        <taxon>Gammaproteobacteria</taxon>
        <taxon>Oceanospirillales</taxon>
        <taxon>Halomonadaceae</taxon>
        <taxon>Billgrantia</taxon>
    </lineage>
</organism>
<evidence type="ECO:0000313" key="3">
    <source>
        <dbReference type="Proteomes" id="UP000252405"/>
    </source>
</evidence>
<evidence type="ECO:0000256" key="1">
    <source>
        <dbReference type="SAM" id="MobiDB-lite"/>
    </source>
</evidence>
<reference evidence="2 3" key="1">
    <citation type="submission" date="2018-07" db="EMBL/GenBank/DDBJ databases">
        <title>Halomonas montanilacus sp. nov., isolated from Lake Pengyan on Tibetan Plateau.</title>
        <authorList>
            <person name="Lu H."/>
            <person name="Xing P."/>
            <person name="Wu Q."/>
        </authorList>
    </citation>
    <scope>NUCLEOTIDE SEQUENCE [LARGE SCALE GENOMIC DNA]</scope>
    <source>
        <strain evidence="2 3">PYC7W</strain>
    </source>
</reference>
<dbReference type="OrthoDB" id="6354133at2"/>
<gene>
    <name evidence="2" type="ORF">DU505_10175</name>
</gene>
<dbReference type="Proteomes" id="UP000252405">
    <property type="component" value="Unassembled WGS sequence"/>
</dbReference>
<feature type="region of interest" description="Disordered" evidence="1">
    <location>
        <begin position="257"/>
        <end position="285"/>
    </location>
</feature>
<accession>A0A368U011</accession>
<proteinExistence type="predicted"/>
<evidence type="ECO:0000313" key="2">
    <source>
        <dbReference type="EMBL" id="RCV89402.1"/>
    </source>
</evidence>
<dbReference type="Gene3D" id="3.50.14.10">
    <property type="entry name" value="Replication terminator Tus, domain 1 superfamily/Replication terminator Tus"/>
    <property type="match status" value="1"/>
</dbReference>
<dbReference type="InterPro" id="IPR036381">
    <property type="entry name" value="Tus_dom1"/>
</dbReference>
<feature type="compositionally biased region" description="Basic and acidic residues" evidence="1">
    <location>
        <begin position="274"/>
        <end position="285"/>
    </location>
</feature>
<dbReference type="AlphaFoldDB" id="A0A368U011"/>
<keyword evidence="3" id="KW-1185">Reference proteome</keyword>
<dbReference type="GO" id="GO:0003677">
    <property type="term" value="F:DNA binding"/>
    <property type="evidence" value="ECO:0007669"/>
    <property type="project" value="InterPro"/>
</dbReference>
<dbReference type="GO" id="GO:0006274">
    <property type="term" value="P:DNA replication termination"/>
    <property type="evidence" value="ECO:0007669"/>
    <property type="project" value="InterPro"/>
</dbReference>